<proteinExistence type="predicted"/>
<evidence type="ECO:0000256" key="1">
    <source>
        <dbReference type="SAM" id="MobiDB-lite"/>
    </source>
</evidence>
<name>B0JEU1_9LILI</name>
<accession>B0JEU1</accession>
<reference evidence="2" key="1">
    <citation type="journal article" date="2008" name="Cytogenet. Genome Res.">
        <title>Genomes, diversity and resistance gene analogues in Musa species.</title>
        <authorList>
            <person name="Azhar M."/>
            <person name="Heslop-Harrison J.S."/>
        </authorList>
    </citation>
    <scope>NUCLEOTIDE SEQUENCE</scope>
</reference>
<dbReference type="EMBL" id="AM931435">
    <property type="protein sequence ID" value="CAP66394.1"/>
    <property type="molecule type" value="Genomic_DNA"/>
</dbReference>
<gene>
    <name evidence="2" type="primary">nbs</name>
</gene>
<dbReference type="AlphaFoldDB" id="B0JEU1"/>
<feature type="region of interest" description="Disordered" evidence="1">
    <location>
        <begin position="1"/>
        <end position="72"/>
    </location>
</feature>
<organism evidence="2">
    <name type="scientific">Musa schizocarpa</name>
    <dbReference type="NCBI Taxonomy" id="52706"/>
    <lineage>
        <taxon>Eukaryota</taxon>
        <taxon>Viridiplantae</taxon>
        <taxon>Streptophyta</taxon>
        <taxon>Embryophyta</taxon>
        <taxon>Tracheophyta</taxon>
        <taxon>Spermatophyta</taxon>
        <taxon>Magnoliopsida</taxon>
        <taxon>Liliopsida</taxon>
        <taxon>Zingiberales</taxon>
        <taxon>Musaceae</taxon>
        <taxon>Musa</taxon>
    </lineage>
</organism>
<sequence length="72" mass="8326">GMGGVGKTNKGGERPWDLGGEEPFNRWTRVEQHRGRRYHHHGRGERRLEGQHYHPRSAASRVGEAYDRHGVR</sequence>
<protein>
    <submittedName>
        <fullName evidence="2">Truncated NBS-LRR disease resistance protein</fullName>
    </submittedName>
</protein>
<feature type="non-terminal residue" evidence="2">
    <location>
        <position position="1"/>
    </location>
</feature>
<feature type="compositionally biased region" description="Basic residues" evidence="1">
    <location>
        <begin position="34"/>
        <end position="44"/>
    </location>
</feature>
<evidence type="ECO:0000313" key="2">
    <source>
        <dbReference type="EMBL" id="CAP66394.1"/>
    </source>
</evidence>